<organism evidence="2 3">
    <name type="scientific">Sellimonas intestinalis</name>
    <dbReference type="NCBI Taxonomy" id="1653434"/>
    <lineage>
        <taxon>Bacteria</taxon>
        <taxon>Bacillati</taxon>
        <taxon>Bacillota</taxon>
        <taxon>Clostridia</taxon>
        <taxon>Lachnospirales</taxon>
        <taxon>Lachnospiraceae</taxon>
        <taxon>Sellimonas</taxon>
    </lineage>
</organism>
<dbReference type="EMBL" id="QVLX01000011">
    <property type="protein sequence ID" value="RGE84836.1"/>
    <property type="molecule type" value="Genomic_DNA"/>
</dbReference>
<sequence length="298" mass="34249">MFGRVVVITASYNNGKLLRGLYNSLLNQTNKNFKWIIVDDGSEDKTEYIVESFQKTKLLDIRYIKKQNGGKSSALNCAFNEIQNDDFVIIVDSDEQLFPNAIEIIDTYMKNSRSDIGAIHFYRIERSSNKIIANPILENDRTFDIFTWKKEGIFADGYLGYFGYALKNNRFPQFENEKYVAPSVLLMKVNQKFRLVMSCKAIGTTEYQEGGITKQGRGLRVRNPLGGLYYCTLLQNNACGTKIKLKYSILGYAYKYLANKSDNELSKIGININSLKKIMKLPGLVLAKKWKFKYLRTR</sequence>
<dbReference type="Pfam" id="PF00535">
    <property type="entry name" value="Glycos_transf_2"/>
    <property type="match status" value="1"/>
</dbReference>
<keyword evidence="3" id="KW-1185">Reference proteome</keyword>
<accession>A0A3E3JYP0</accession>
<evidence type="ECO:0000313" key="2">
    <source>
        <dbReference type="EMBL" id="RGE84836.1"/>
    </source>
</evidence>
<dbReference type="Gene3D" id="3.90.550.10">
    <property type="entry name" value="Spore Coat Polysaccharide Biosynthesis Protein SpsA, Chain A"/>
    <property type="match status" value="1"/>
</dbReference>
<dbReference type="GO" id="GO:0016758">
    <property type="term" value="F:hexosyltransferase activity"/>
    <property type="evidence" value="ECO:0007669"/>
    <property type="project" value="UniProtKB-ARBA"/>
</dbReference>
<dbReference type="CDD" id="cd00761">
    <property type="entry name" value="Glyco_tranf_GTA_type"/>
    <property type="match status" value="1"/>
</dbReference>
<comment type="caution">
    <text evidence="2">The sequence shown here is derived from an EMBL/GenBank/DDBJ whole genome shotgun (WGS) entry which is preliminary data.</text>
</comment>
<dbReference type="InterPro" id="IPR029044">
    <property type="entry name" value="Nucleotide-diphossugar_trans"/>
</dbReference>
<keyword evidence="2" id="KW-0808">Transferase</keyword>
<proteinExistence type="predicted"/>
<evidence type="ECO:0000259" key="1">
    <source>
        <dbReference type="Pfam" id="PF00535"/>
    </source>
</evidence>
<protein>
    <submittedName>
        <fullName evidence="2">Glycosyltransferase family 2 protein</fullName>
    </submittedName>
</protein>
<dbReference type="PANTHER" id="PTHR22916">
    <property type="entry name" value="GLYCOSYLTRANSFERASE"/>
    <property type="match status" value="1"/>
</dbReference>
<dbReference type="OrthoDB" id="9810303at2"/>
<gene>
    <name evidence="2" type="ORF">DW016_14230</name>
</gene>
<dbReference type="AlphaFoldDB" id="A0A3E3JYP0"/>
<dbReference type="PANTHER" id="PTHR22916:SF3">
    <property type="entry name" value="UDP-GLCNAC:BETAGAL BETA-1,3-N-ACETYLGLUCOSAMINYLTRANSFERASE-LIKE PROTEIN 1"/>
    <property type="match status" value="1"/>
</dbReference>
<dbReference type="RefSeq" id="WP_024733341.1">
    <property type="nucleotide sequence ID" value="NZ_CP094681.1"/>
</dbReference>
<dbReference type="InterPro" id="IPR001173">
    <property type="entry name" value="Glyco_trans_2-like"/>
</dbReference>
<feature type="domain" description="Glycosyltransferase 2-like" evidence="1">
    <location>
        <begin position="7"/>
        <end position="135"/>
    </location>
</feature>
<evidence type="ECO:0000313" key="3">
    <source>
        <dbReference type="Proteomes" id="UP000261080"/>
    </source>
</evidence>
<name>A0A3E3JYP0_9FIRM</name>
<dbReference type="Proteomes" id="UP000261080">
    <property type="component" value="Unassembled WGS sequence"/>
</dbReference>
<dbReference type="SUPFAM" id="SSF53448">
    <property type="entry name" value="Nucleotide-diphospho-sugar transferases"/>
    <property type="match status" value="1"/>
</dbReference>
<reference evidence="2 3" key="1">
    <citation type="submission" date="2018-08" db="EMBL/GenBank/DDBJ databases">
        <title>A genome reference for cultivated species of the human gut microbiota.</title>
        <authorList>
            <person name="Zou Y."/>
            <person name="Xue W."/>
            <person name="Luo G."/>
        </authorList>
    </citation>
    <scope>NUCLEOTIDE SEQUENCE [LARGE SCALE GENOMIC DNA]</scope>
    <source>
        <strain evidence="2 3">AF37-2AT</strain>
    </source>
</reference>